<name>A0ABR4QCA9_9CEST</name>
<evidence type="ECO:0000313" key="3">
    <source>
        <dbReference type="Proteomes" id="UP001651158"/>
    </source>
</evidence>
<gene>
    <name evidence="2" type="ORF">TcWFU_010519</name>
</gene>
<dbReference type="Proteomes" id="UP001651158">
    <property type="component" value="Unassembled WGS sequence"/>
</dbReference>
<evidence type="ECO:0000256" key="1">
    <source>
        <dbReference type="SAM" id="MobiDB-lite"/>
    </source>
</evidence>
<reference evidence="2 3" key="1">
    <citation type="journal article" date="2022" name="Front. Cell. Infect. Microbiol.">
        <title>The Genomes of Two Strains of Taenia crassiceps the Animal Model for the Study of Human Cysticercosis.</title>
        <authorList>
            <person name="Bobes R.J."/>
            <person name="Estrada K."/>
            <person name="Rios-Valencia D.G."/>
            <person name="Calderon-Gallegos A."/>
            <person name="de la Torre P."/>
            <person name="Carrero J.C."/>
            <person name="Sanchez-Flores A."/>
            <person name="Laclette J.P."/>
        </authorList>
    </citation>
    <scope>NUCLEOTIDE SEQUENCE [LARGE SCALE GENOMIC DNA]</scope>
    <source>
        <strain evidence="2">WFUcys</strain>
    </source>
</reference>
<comment type="caution">
    <text evidence="2">The sequence shown here is derived from an EMBL/GenBank/DDBJ whole genome shotgun (WGS) entry which is preliminary data.</text>
</comment>
<keyword evidence="3" id="KW-1185">Reference proteome</keyword>
<feature type="region of interest" description="Disordered" evidence="1">
    <location>
        <begin position="1"/>
        <end position="30"/>
    </location>
</feature>
<proteinExistence type="predicted"/>
<organism evidence="2 3">
    <name type="scientific">Taenia crassiceps</name>
    <dbReference type="NCBI Taxonomy" id="6207"/>
    <lineage>
        <taxon>Eukaryota</taxon>
        <taxon>Metazoa</taxon>
        <taxon>Spiralia</taxon>
        <taxon>Lophotrochozoa</taxon>
        <taxon>Platyhelminthes</taxon>
        <taxon>Cestoda</taxon>
        <taxon>Eucestoda</taxon>
        <taxon>Cyclophyllidea</taxon>
        <taxon>Taeniidae</taxon>
        <taxon>Taenia</taxon>
    </lineage>
</organism>
<sequence length="92" mass="10229">MVSAPSTGRRSAEHRTVPPRLPTSANDAFHSASPLSPSFQLRFVPSKCHFFFLLISLPSHSPPPPLPLPLPLPIPLPLPLPKHPLHHHKLWH</sequence>
<accession>A0ABR4QCA9</accession>
<dbReference type="EMBL" id="JAKROA010000005">
    <property type="protein sequence ID" value="KAL5107196.1"/>
    <property type="molecule type" value="Genomic_DNA"/>
</dbReference>
<protein>
    <submittedName>
        <fullName evidence="2">Uncharacterized protein</fullName>
    </submittedName>
</protein>
<evidence type="ECO:0000313" key="2">
    <source>
        <dbReference type="EMBL" id="KAL5107196.1"/>
    </source>
</evidence>